<dbReference type="AlphaFoldDB" id="A0A5E4FA60"/>
<organism evidence="3 4">
    <name type="scientific">Prunus dulcis</name>
    <name type="common">Almond</name>
    <name type="synonym">Amygdalus dulcis</name>
    <dbReference type="NCBI Taxonomy" id="3755"/>
    <lineage>
        <taxon>Eukaryota</taxon>
        <taxon>Viridiplantae</taxon>
        <taxon>Streptophyta</taxon>
        <taxon>Embryophyta</taxon>
        <taxon>Tracheophyta</taxon>
        <taxon>Spermatophyta</taxon>
        <taxon>Magnoliopsida</taxon>
        <taxon>eudicotyledons</taxon>
        <taxon>Gunneridae</taxon>
        <taxon>Pentapetalae</taxon>
        <taxon>rosids</taxon>
        <taxon>fabids</taxon>
        <taxon>Rosales</taxon>
        <taxon>Rosaceae</taxon>
        <taxon>Amygdaloideae</taxon>
        <taxon>Amygdaleae</taxon>
        <taxon>Prunus</taxon>
    </lineage>
</organism>
<proteinExistence type="predicted"/>
<dbReference type="PANTHER" id="PTHR31205">
    <property type="entry name" value="ACTIN CROSS-LINKING PROTEIN (DUF569)"/>
    <property type="match status" value="1"/>
</dbReference>
<dbReference type="EMBL" id="CABIKO010000063">
    <property type="protein sequence ID" value="VVA22688.1"/>
    <property type="molecule type" value="Genomic_DNA"/>
</dbReference>
<evidence type="ECO:0000259" key="1">
    <source>
        <dbReference type="Pfam" id="PF04601"/>
    </source>
</evidence>
<dbReference type="Proteomes" id="UP001054821">
    <property type="component" value="Chromosome 4"/>
</dbReference>
<dbReference type="Gramene" id="VVA22688">
    <property type="protein sequence ID" value="VVA22688"/>
    <property type="gene ID" value="Prudul26B006080"/>
</dbReference>
<dbReference type="InterPro" id="IPR008999">
    <property type="entry name" value="Actin-crosslinking"/>
</dbReference>
<keyword evidence="5" id="KW-1185">Reference proteome</keyword>
<reference evidence="4" key="2">
    <citation type="journal article" date="2020" name="Plant J.">
        <title>Transposons played a major role in the diversification between the closely related almond and peach genomes: results from the almond genome sequence.</title>
        <authorList>
            <person name="Alioto T."/>
            <person name="Alexiou K.G."/>
            <person name="Bardil A."/>
            <person name="Barteri F."/>
            <person name="Castanera R."/>
            <person name="Cruz F."/>
            <person name="Dhingra A."/>
            <person name="Duval H."/>
            <person name="Fernandez I Marti A."/>
            <person name="Frias L."/>
            <person name="Galan B."/>
            <person name="Garcia J.L."/>
            <person name="Howad W."/>
            <person name="Gomez-Garrido J."/>
            <person name="Gut M."/>
            <person name="Julca I."/>
            <person name="Morata J."/>
            <person name="Puigdomenech P."/>
            <person name="Ribeca P."/>
            <person name="Rubio Cabetas M.J."/>
            <person name="Vlasova A."/>
            <person name="Wirthensohn M."/>
            <person name="Garcia-Mas J."/>
            <person name="Gabaldon T."/>
            <person name="Casacuberta J.M."/>
            <person name="Arus P."/>
        </authorList>
    </citation>
    <scope>NUCLEOTIDE SEQUENCE [LARGE SCALE GENOMIC DNA]</scope>
    <source>
        <strain evidence="4">cv. Texas</strain>
    </source>
</reference>
<dbReference type="SUPFAM" id="SSF50405">
    <property type="entry name" value="Actin-crosslinking proteins"/>
    <property type="match status" value="1"/>
</dbReference>
<reference evidence="3" key="1">
    <citation type="submission" date="2019-07" db="EMBL/GenBank/DDBJ databases">
        <authorList>
            <person name="Alioto T."/>
            <person name="Alioto T."/>
            <person name="Gomez Garrido J."/>
        </authorList>
    </citation>
    <scope>NUCLEOTIDE SEQUENCE</scope>
</reference>
<dbReference type="InParanoid" id="A0A5E4FA60"/>
<evidence type="ECO:0000313" key="3">
    <source>
        <dbReference type="EMBL" id="VVA22688.1"/>
    </source>
</evidence>
<dbReference type="Pfam" id="PF04601">
    <property type="entry name" value="DUF569"/>
    <property type="match status" value="1"/>
</dbReference>
<dbReference type="PANTHER" id="PTHR31205:SF69">
    <property type="entry name" value="ACTIN CROSS-LINKING PROTEIN (DUF569)"/>
    <property type="match status" value="1"/>
</dbReference>
<feature type="domain" description="DUF569" evidence="1">
    <location>
        <begin position="20"/>
        <end position="94"/>
    </location>
</feature>
<dbReference type="Proteomes" id="UP000327085">
    <property type="component" value="Chromosome 4"/>
</dbReference>
<dbReference type="InterPro" id="IPR007679">
    <property type="entry name" value="DUF569"/>
</dbReference>
<protein>
    <submittedName>
        <fullName evidence="3">PREDICTED: actin cross-linking</fullName>
    </submittedName>
</protein>
<sequence>MEFFNTAKAVKLRSHLDKYLVADDNPFLLGMTGRKVLQAEADKSMDFKFEWEPIHDGFQLKLRTWCGKYLRSNGGPPPWRNAVSHDDPTTSSTSLMALTVLLIIFNSKITSHHHQQMGSWG</sequence>
<reference evidence="2 5" key="3">
    <citation type="journal article" date="2022" name="G3 (Bethesda)">
        <title>Whole-genome sequence and methylome profiling of the almond [Prunus dulcis (Mill.) D.A. Webb] cultivar 'Nonpareil'.</title>
        <authorList>
            <person name="D'Amico-Willman K.M."/>
            <person name="Ouma W.Z."/>
            <person name="Meulia T."/>
            <person name="Sideli G.M."/>
            <person name="Gradziel T.M."/>
            <person name="Fresnedo-Ramirez J."/>
        </authorList>
    </citation>
    <scope>NUCLEOTIDE SEQUENCE [LARGE SCALE GENOMIC DNA]</scope>
    <source>
        <strain evidence="2">Clone GOH B32 T37-40</strain>
    </source>
</reference>
<evidence type="ECO:0000313" key="5">
    <source>
        <dbReference type="Proteomes" id="UP001054821"/>
    </source>
</evidence>
<gene>
    <name evidence="3" type="ORF">ALMOND_2B006080</name>
    <name evidence="2" type="ORF">L3X38_022360</name>
</gene>
<name>A0A5E4FA60_PRUDU</name>
<dbReference type="Gene3D" id="2.80.10.50">
    <property type="match status" value="1"/>
</dbReference>
<evidence type="ECO:0000313" key="2">
    <source>
        <dbReference type="EMBL" id="KAI5332231.1"/>
    </source>
</evidence>
<evidence type="ECO:0000313" key="4">
    <source>
        <dbReference type="Proteomes" id="UP000327085"/>
    </source>
</evidence>
<dbReference type="EMBL" id="JAJFAZ020000004">
    <property type="protein sequence ID" value="KAI5332231.1"/>
    <property type="molecule type" value="Genomic_DNA"/>
</dbReference>
<accession>A0A5E4FA60</accession>